<proteinExistence type="inferred from homology"/>
<dbReference type="Pfam" id="PF09368">
    <property type="entry name" value="Sas10"/>
    <property type="match status" value="1"/>
</dbReference>
<evidence type="ECO:0000256" key="4">
    <source>
        <dbReference type="SAM" id="MobiDB-lite"/>
    </source>
</evidence>
<accession>A0A0C3GBE1</accession>
<feature type="compositionally biased region" description="Basic and acidic residues" evidence="4">
    <location>
        <begin position="482"/>
        <end position="502"/>
    </location>
</feature>
<reference evidence="6 7" key="1">
    <citation type="submission" date="2014-04" db="EMBL/GenBank/DDBJ databases">
        <authorList>
            <consortium name="DOE Joint Genome Institute"/>
            <person name="Kuo A."/>
            <person name="Tarkka M."/>
            <person name="Buscot F."/>
            <person name="Kohler A."/>
            <person name="Nagy L.G."/>
            <person name="Floudas D."/>
            <person name="Copeland A."/>
            <person name="Barry K.W."/>
            <person name="Cichocki N."/>
            <person name="Veneault-Fourrey C."/>
            <person name="LaButti K."/>
            <person name="Lindquist E.A."/>
            <person name="Lipzen A."/>
            <person name="Lundell T."/>
            <person name="Morin E."/>
            <person name="Murat C."/>
            <person name="Sun H."/>
            <person name="Tunlid A."/>
            <person name="Henrissat B."/>
            <person name="Grigoriev I.V."/>
            <person name="Hibbett D.S."/>
            <person name="Martin F."/>
            <person name="Nordberg H.P."/>
            <person name="Cantor M.N."/>
            <person name="Hua S.X."/>
        </authorList>
    </citation>
    <scope>NUCLEOTIDE SEQUENCE [LARGE SCALE GENOMIC DNA]</scope>
    <source>
        <strain evidence="6 7">F 1598</strain>
    </source>
</reference>
<comment type="similarity">
    <text evidence="2">Belongs to the SAS10 family.</text>
</comment>
<dbReference type="GO" id="GO:0032040">
    <property type="term" value="C:small-subunit processome"/>
    <property type="evidence" value="ECO:0007669"/>
    <property type="project" value="TreeGrafter"/>
</dbReference>
<feature type="compositionally biased region" description="Acidic residues" evidence="4">
    <location>
        <begin position="53"/>
        <end position="68"/>
    </location>
</feature>
<feature type="domain" description="Sas10 C-terminal" evidence="5">
    <location>
        <begin position="582"/>
        <end position="655"/>
    </location>
</feature>
<evidence type="ECO:0000259" key="5">
    <source>
        <dbReference type="Pfam" id="PF09368"/>
    </source>
</evidence>
<feature type="region of interest" description="Disordered" evidence="4">
    <location>
        <begin position="379"/>
        <end position="623"/>
    </location>
</feature>
<dbReference type="OrthoDB" id="1924577at2759"/>
<dbReference type="HOGENOM" id="CLU_019106_0_0_1"/>
<dbReference type="FunCoup" id="A0A0C3GBE1">
    <property type="interactions" value="138"/>
</dbReference>
<dbReference type="PANTHER" id="PTHR13237:SF8">
    <property type="entry name" value="SOMETHING ABOUT SILENCING PROTEIN 10"/>
    <property type="match status" value="1"/>
</dbReference>
<name>A0A0C3GBE1_PILCF</name>
<protein>
    <recommendedName>
        <fullName evidence="5">Sas10 C-terminal domain-containing protein</fullName>
    </recommendedName>
</protein>
<reference evidence="7" key="2">
    <citation type="submission" date="2015-01" db="EMBL/GenBank/DDBJ databases">
        <title>Evolutionary Origins and Diversification of the Mycorrhizal Mutualists.</title>
        <authorList>
            <consortium name="DOE Joint Genome Institute"/>
            <consortium name="Mycorrhizal Genomics Consortium"/>
            <person name="Kohler A."/>
            <person name="Kuo A."/>
            <person name="Nagy L.G."/>
            <person name="Floudas D."/>
            <person name="Copeland A."/>
            <person name="Barry K.W."/>
            <person name="Cichocki N."/>
            <person name="Veneault-Fourrey C."/>
            <person name="LaButti K."/>
            <person name="Lindquist E.A."/>
            <person name="Lipzen A."/>
            <person name="Lundell T."/>
            <person name="Morin E."/>
            <person name="Murat C."/>
            <person name="Riley R."/>
            <person name="Ohm R."/>
            <person name="Sun H."/>
            <person name="Tunlid A."/>
            <person name="Henrissat B."/>
            <person name="Grigoriev I.V."/>
            <person name="Hibbett D.S."/>
            <person name="Martin F."/>
        </authorList>
    </citation>
    <scope>NUCLEOTIDE SEQUENCE [LARGE SCALE GENOMIC DNA]</scope>
    <source>
        <strain evidence="7">F 1598</strain>
    </source>
</reference>
<dbReference type="InterPro" id="IPR018972">
    <property type="entry name" value="Sas10_C_dom"/>
</dbReference>
<dbReference type="InParanoid" id="A0A0C3GBE1"/>
<feature type="compositionally biased region" description="Basic residues" evidence="4">
    <location>
        <begin position="449"/>
        <end position="458"/>
    </location>
</feature>
<dbReference type="AlphaFoldDB" id="A0A0C3GBE1"/>
<feature type="compositionally biased region" description="Acidic residues" evidence="4">
    <location>
        <begin position="529"/>
        <end position="542"/>
    </location>
</feature>
<comment type="subcellular location">
    <subcellularLocation>
        <location evidence="1">Nucleus</location>
    </subcellularLocation>
</comment>
<dbReference type="PANTHER" id="PTHR13237">
    <property type="entry name" value="SOMETHING ABOUT SILENCING PROTEIN 10-RELATED"/>
    <property type="match status" value="1"/>
</dbReference>
<feature type="compositionally biased region" description="Basic and acidic residues" evidence="4">
    <location>
        <begin position="42"/>
        <end position="52"/>
    </location>
</feature>
<evidence type="ECO:0000256" key="1">
    <source>
        <dbReference type="ARBA" id="ARBA00004123"/>
    </source>
</evidence>
<dbReference type="STRING" id="765440.A0A0C3GBE1"/>
<feature type="compositionally biased region" description="Acidic residues" evidence="4">
    <location>
        <begin position="75"/>
        <end position="96"/>
    </location>
</feature>
<feature type="region of interest" description="Disordered" evidence="4">
    <location>
        <begin position="1"/>
        <end position="156"/>
    </location>
</feature>
<feature type="compositionally biased region" description="Basic residues" evidence="4">
    <location>
        <begin position="103"/>
        <end position="113"/>
    </location>
</feature>
<feature type="compositionally biased region" description="Acidic residues" evidence="4">
    <location>
        <begin position="120"/>
        <end position="129"/>
    </location>
</feature>
<feature type="compositionally biased region" description="Basic residues" evidence="4">
    <location>
        <begin position="597"/>
        <end position="623"/>
    </location>
</feature>
<dbReference type="EMBL" id="KN832975">
    <property type="protein sequence ID" value="KIM89034.1"/>
    <property type="molecule type" value="Genomic_DNA"/>
</dbReference>
<feature type="compositionally biased region" description="Polar residues" evidence="4">
    <location>
        <begin position="416"/>
        <end position="425"/>
    </location>
</feature>
<gene>
    <name evidence="6" type="ORF">PILCRDRAFT_812924</name>
</gene>
<dbReference type="Proteomes" id="UP000054166">
    <property type="component" value="Unassembled WGS sequence"/>
</dbReference>
<sequence>MPRRPSKSKGANKSSARPVNRAAGKIKRWDKLSDIPMDEEDQFHTSRDKILLEGDESGGEDDGDEDEVFGLQGLPEEDSDDEDNLDQGEDQEDVDMEQSTSKSKSKKSKGKKSTVKESSESSEPESDEETWGRNKSAYYSSNAAQLESDDEEANELEEQEAKRLQAKARDAMDEDDFGLGDPHDIVGRQIDVDDFAEPTAQVVEPLPQDKQTLIRYLEKTSPETLALARDWDDTAWNLMRSQTKIKKLEAESPDALSLGMVHLHYQTLLTYATTLAFYLRMRSSEQYAQRPELLKSHPILARLLTLKQSLSTLEELDFAASDEESDIDDDDESLSLNMDGDEDELEQLWKFDRSNGLEADELDDLLMDAQSLLTTSKLAGVSSADKPPKKKRKTDSDSKKPALPAFDLVEPEYNRSKTSSSNGATDTGELDAYGEATSLQHADQADKNARKKSLRFHTSKIESASARRQGARNNAVGGDDDIPYKERRKEKDARIAKEAEKKTKSRGQGGDNLDDVEPENEGRKRERDEVEDSDEDDGEDSADGYYELVKRKTKEKKAKKKGDYEEAQAAARPDFQNDTITGPRSLTRAILSNKGLTPHRSKSVRNPRVKKRQKFEKAKKKVSSQKAVYKGGIGDTGRYDGEKSGISKVVKSVRLG</sequence>
<dbReference type="GO" id="GO:0000462">
    <property type="term" value="P:maturation of SSU-rRNA from tricistronic rRNA transcript (SSU-rRNA, 5.8S rRNA, LSU-rRNA)"/>
    <property type="evidence" value="ECO:0007669"/>
    <property type="project" value="TreeGrafter"/>
</dbReference>
<evidence type="ECO:0000256" key="2">
    <source>
        <dbReference type="ARBA" id="ARBA00010979"/>
    </source>
</evidence>
<keyword evidence="7" id="KW-1185">Reference proteome</keyword>
<organism evidence="6 7">
    <name type="scientific">Piloderma croceum (strain F 1598)</name>
    <dbReference type="NCBI Taxonomy" id="765440"/>
    <lineage>
        <taxon>Eukaryota</taxon>
        <taxon>Fungi</taxon>
        <taxon>Dikarya</taxon>
        <taxon>Basidiomycota</taxon>
        <taxon>Agaricomycotina</taxon>
        <taxon>Agaricomycetes</taxon>
        <taxon>Agaricomycetidae</taxon>
        <taxon>Atheliales</taxon>
        <taxon>Atheliaceae</taxon>
        <taxon>Piloderma</taxon>
    </lineage>
</organism>
<evidence type="ECO:0000313" key="7">
    <source>
        <dbReference type="Proteomes" id="UP000054166"/>
    </source>
</evidence>
<feature type="compositionally biased region" description="Acidic residues" evidence="4">
    <location>
        <begin position="147"/>
        <end position="156"/>
    </location>
</feature>
<feature type="compositionally biased region" description="Basic residues" evidence="4">
    <location>
        <begin position="551"/>
        <end position="560"/>
    </location>
</feature>
<evidence type="ECO:0000256" key="3">
    <source>
        <dbReference type="ARBA" id="ARBA00023242"/>
    </source>
</evidence>
<keyword evidence="3" id="KW-0539">Nucleus</keyword>
<evidence type="ECO:0000313" key="6">
    <source>
        <dbReference type="EMBL" id="KIM89034.1"/>
    </source>
</evidence>